<dbReference type="Gene3D" id="3.30.710.10">
    <property type="entry name" value="Potassium Channel Kv1.1, Chain A"/>
    <property type="match status" value="2"/>
</dbReference>
<organism evidence="2 3">
    <name type="scientific">Panagrolaimus superbus</name>
    <dbReference type="NCBI Taxonomy" id="310955"/>
    <lineage>
        <taxon>Eukaryota</taxon>
        <taxon>Metazoa</taxon>
        <taxon>Ecdysozoa</taxon>
        <taxon>Nematoda</taxon>
        <taxon>Chromadorea</taxon>
        <taxon>Rhabditida</taxon>
        <taxon>Tylenchina</taxon>
        <taxon>Panagrolaimomorpha</taxon>
        <taxon>Panagrolaimoidea</taxon>
        <taxon>Panagrolaimidae</taxon>
        <taxon>Panagrolaimus</taxon>
    </lineage>
</organism>
<feature type="domain" description="BTB" evidence="1">
    <location>
        <begin position="127"/>
        <end position="190"/>
    </location>
</feature>
<sequence length="286" mass="33180">MELLKAKWNATIKVGDLWNTGDEDFTIVVDKKEIEAHKCVLKFHSPVFRAMLSDEFENKIEISDFSFEIVEKIVKILYDRNLVPDFTINEAILILKFAERYSIAMLKPNQKWNITKNFKDFWNIGDENITIIVDEKEIKVYKCVLVCYSSVFSAMFKDNSLNKVEISDFSYEIVEKAVKLLYHRDLVSDISVEEAILLLKFAEKYSIEMLKDNIEEFLGDEITVSNVSEIANCAFGVNAFKLRKKCYGFFINCLSMKYSVPKMELLEKDFLISAISNFSCIKCQTL</sequence>
<dbReference type="InterPro" id="IPR000210">
    <property type="entry name" value="BTB/POZ_dom"/>
</dbReference>
<keyword evidence="2" id="KW-1185">Reference proteome</keyword>
<proteinExistence type="predicted"/>
<dbReference type="WBParaSite" id="PSU_v2.g10864.t1">
    <property type="protein sequence ID" value="PSU_v2.g10864.t1"/>
    <property type="gene ID" value="PSU_v2.g10864"/>
</dbReference>
<dbReference type="PROSITE" id="PS50097">
    <property type="entry name" value="BTB"/>
    <property type="match status" value="2"/>
</dbReference>
<protein>
    <submittedName>
        <fullName evidence="3">BTB domain-containing protein</fullName>
    </submittedName>
</protein>
<feature type="domain" description="BTB" evidence="1">
    <location>
        <begin position="23"/>
        <end position="82"/>
    </location>
</feature>
<dbReference type="SMART" id="SM00225">
    <property type="entry name" value="BTB"/>
    <property type="match status" value="2"/>
</dbReference>
<dbReference type="PANTHER" id="PTHR24413">
    <property type="entry name" value="SPECKLE-TYPE POZ PROTEIN"/>
    <property type="match status" value="1"/>
</dbReference>
<reference evidence="3" key="1">
    <citation type="submission" date="2022-11" db="UniProtKB">
        <authorList>
            <consortium name="WormBaseParasite"/>
        </authorList>
    </citation>
    <scope>IDENTIFICATION</scope>
</reference>
<dbReference type="SUPFAM" id="SSF54695">
    <property type="entry name" value="POZ domain"/>
    <property type="match status" value="2"/>
</dbReference>
<evidence type="ECO:0000259" key="1">
    <source>
        <dbReference type="PROSITE" id="PS50097"/>
    </source>
</evidence>
<dbReference type="InterPro" id="IPR011333">
    <property type="entry name" value="SKP1/BTB/POZ_sf"/>
</dbReference>
<name>A0A914XYV5_9BILA</name>
<dbReference type="Proteomes" id="UP000887577">
    <property type="component" value="Unplaced"/>
</dbReference>
<evidence type="ECO:0000313" key="3">
    <source>
        <dbReference type="WBParaSite" id="PSU_v2.g10864.t1"/>
    </source>
</evidence>
<dbReference type="AlphaFoldDB" id="A0A914XYV5"/>
<accession>A0A914XYV5</accession>
<evidence type="ECO:0000313" key="2">
    <source>
        <dbReference type="Proteomes" id="UP000887577"/>
    </source>
</evidence>
<dbReference type="Pfam" id="PF00651">
    <property type="entry name" value="BTB"/>
    <property type="match status" value="2"/>
</dbReference>
<dbReference type="CDD" id="cd18186">
    <property type="entry name" value="BTB_POZ_ZBTB_KLHL-like"/>
    <property type="match status" value="2"/>
</dbReference>